<dbReference type="EMBL" id="SCJN01000184">
    <property type="protein sequence ID" value="RXD12981.1"/>
    <property type="molecule type" value="Genomic_DNA"/>
</dbReference>
<organism evidence="1 2">
    <name type="scientific">Escherichia coli</name>
    <dbReference type="NCBI Taxonomy" id="562"/>
    <lineage>
        <taxon>Bacteria</taxon>
        <taxon>Pseudomonadati</taxon>
        <taxon>Pseudomonadota</taxon>
        <taxon>Gammaproteobacteria</taxon>
        <taxon>Enterobacterales</taxon>
        <taxon>Enterobacteriaceae</taxon>
        <taxon>Escherichia</taxon>
    </lineage>
</organism>
<dbReference type="AlphaFoldDB" id="A0A2R9W4C9"/>
<accession>A0A2R9W4C9</accession>
<sequence length="62" mass="7154">MIGTSRQDGFMHYRNVVCLLSCSLFLSSAWGCRLDEPEHNIYQKQGKGVVYLRPYEKTNLSL</sequence>
<gene>
    <name evidence="1" type="ORF">EPS76_19025</name>
</gene>
<evidence type="ECO:0000313" key="2">
    <source>
        <dbReference type="Proteomes" id="UP000288730"/>
    </source>
</evidence>
<protein>
    <submittedName>
        <fullName evidence="1">DKNYY family protein</fullName>
    </submittedName>
</protein>
<name>A0A2R9W4C9_ECOLX</name>
<proteinExistence type="predicted"/>
<dbReference type="Proteomes" id="UP000288730">
    <property type="component" value="Unassembled WGS sequence"/>
</dbReference>
<reference evidence="1 2" key="1">
    <citation type="submission" date="2019-01" db="EMBL/GenBank/DDBJ databases">
        <title>Genomic analysis of febrile catheter-associated UTI E. coli isolates.</title>
        <authorList>
            <person name="Potter R."/>
            <person name="Zou Z."/>
            <person name="Henderson J."/>
            <person name="Dantas G."/>
        </authorList>
    </citation>
    <scope>NUCLEOTIDE SEQUENCE [LARGE SCALE GENOMIC DNA]</scope>
    <source>
        <strain evidence="1 2">29_CAASB</strain>
    </source>
</reference>
<comment type="caution">
    <text evidence="1">The sequence shown here is derived from an EMBL/GenBank/DDBJ whole genome shotgun (WGS) entry which is preliminary data.</text>
</comment>
<evidence type="ECO:0000313" key="1">
    <source>
        <dbReference type="EMBL" id="RXD12981.1"/>
    </source>
</evidence>
<feature type="non-terminal residue" evidence="1">
    <location>
        <position position="62"/>
    </location>
</feature>